<dbReference type="EMBL" id="CAJVQB010040074">
    <property type="protein sequence ID" value="CAG8828021.1"/>
    <property type="molecule type" value="Genomic_DNA"/>
</dbReference>
<evidence type="ECO:0000313" key="2">
    <source>
        <dbReference type="Proteomes" id="UP000789901"/>
    </source>
</evidence>
<evidence type="ECO:0000313" key="1">
    <source>
        <dbReference type="EMBL" id="CAG8828021.1"/>
    </source>
</evidence>
<comment type="caution">
    <text evidence="1">The sequence shown here is derived from an EMBL/GenBank/DDBJ whole genome shotgun (WGS) entry which is preliminary data.</text>
</comment>
<organism evidence="1 2">
    <name type="scientific">Gigaspora margarita</name>
    <dbReference type="NCBI Taxonomy" id="4874"/>
    <lineage>
        <taxon>Eukaryota</taxon>
        <taxon>Fungi</taxon>
        <taxon>Fungi incertae sedis</taxon>
        <taxon>Mucoromycota</taxon>
        <taxon>Glomeromycotina</taxon>
        <taxon>Glomeromycetes</taxon>
        <taxon>Diversisporales</taxon>
        <taxon>Gigasporaceae</taxon>
        <taxon>Gigaspora</taxon>
    </lineage>
</organism>
<sequence>LFEEAYCGSVDMEEPNMNASAVAIKVNNILFDFNSAEQHIWHYTKFKELGRSILANTEYRKSM</sequence>
<accession>A0ABN7WD61</accession>
<proteinExistence type="predicted"/>
<dbReference type="Proteomes" id="UP000789901">
    <property type="component" value="Unassembled WGS sequence"/>
</dbReference>
<keyword evidence="2" id="KW-1185">Reference proteome</keyword>
<reference evidence="1 2" key="1">
    <citation type="submission" date="2021-06" db="EMBL/GenBank/DDBJ databases">
        <authorList>
            <person name="Kallberg Y."/>
            <person name="Tangrot J."/>
            <person name="Rosling A."/>
        </authorList>
    </citation>
    <scope>NUCLEOTIDE SEQUENCE [LARGE SCALE GENOMIC DNA]</scope>
    <source>
        <strain evidence="1 2">120-4 pot B 10/14</strain>
    </source>
</reference>
<name>A0ABN7WD61_GIGMA</name>
<protein>
    <submittedName>
        <fullName evidence="1">23340_t:CDS:1</fullName>
    </submittedName>
</protein>
<gene>
    <name evidence="1" type="ORF">GMARGA_LOCUS29579</name>
</gene>
<feature type="non-terminal residue" evidence="1">
    <location>
        <position position="1"/>
    </location>
</feature>